<dbReference type="Pfam" id="PF07883">
    <property type="entry name" value="Cupin_2"/>
    <property type="match status" value="1"/>
</dbReference>
<dbReference type="SUPFAM" id="SSF51182">
    <property type="entry name" value="RmlC-like cupins"/>
    <property type="match status" value="1"/>
</dbReference>
<reference evidence="2" key="1">
    <citation type="submission" date="2018-05" db="EMBL/GenBank/DDBJ databases">
        <authorList>
            <person name="Lanie J.A."/>
            <person name="Ng W.-L."/>
            <person name="Kazmierczak K.M."/>
            <person name="Andrzejewski T.M."/>
            <person name="Davidsen T.M."/>
            <person name="Wayne K.J."/>
            <person name="Tettelin H."/>
            <person name="Glass J.I."/>
            <person name="Rusch D."/>
            <person name="Podicherti R."/>
            <person name="Tsui H.-C.T."/>
            <person name="Winkler M.E."/>
        </authorList>
    </citation>
    <scope>NUCLEOTIDE SEQUENCE</scope>
</reference>
<evidence type="ECO:0000259" key="1">
    <source>
        <dbReference type="Pfam" id="PF07883"/>
    </source>
</evidence>
<dbReference type="InterPro" id="IPR014710">
    <property type="entry name" value="RmlC-like_jellyroll"/>
</dbReference>
<sequence>MIISREIFRFVITIAITVLLLVSPVLSVSQSTVMQFRVDPLVIELDEIRWGQPGGGNGVPIGVQTSRQGTDPETGGITYYAKFPAGSHFDLHWHTHDEFVVVVSGELTIVLGDEGHDLSVGSYIVIPGKLNHSWDVPVAGEDAIILVRRAGPADFNFVDK</sequence>
<dbReference type="AlphaFoldDB" id="A0A381VF73"/>
<protein>
    <recommendedName>
        <fullName evidence="1">Cupin type-2 domain-containing protein</fullName>
    </recommendedName>
</protein>
<organism evidence="2">
    <name type="scientific">marine metagenome</name>
    <dbReference type="NCBI Taxonomy" id="408172"/>
    <lineage>
        <taxon>unclassified sequences</taxon>
        <taxon>metagenomes</taxon>
        <taxon>ecological metagenomes</taxon>
    </lineage>
</organism>
<feature type="domain" description="Cupin type-2" evidence="1">
    <location>
        <begin position="81"/>
        <end position="135"/>
    </location>
</feature>
<gene>
    <name evidence="2" type="ORF">METZ01_LOCUS91870</name>
</gene>
<dbReference type="InterPro" id="IPR013096">
    <property type="entry name" value="Cupin_2"/>
</dbReference>
<name>A0A381VF73_9ZZZZ</name>
<evidence type="ECO:0000313" key="2">
    <source>
        <dbReference type="EMBL" id="SVA39016.1"/>
    </source>
</evidence>
<dbReference type="InterPro" id="IPR011051">
    <property type="entry name" value="RmlC_Cupin_sf"/>
</dbReference>
<dbReference type="Gene3D" id="2.60.120.10">
    <property type="entry name" value="Jelly Rolls"/>
    <property type="match status" value="1"/>
</dbReference>
<accession>A0A381VF73</accession>
<dbReference type="EMBL" id="UINC01008676">
    <property type="protein sequence ID" value="SVA39016.1"/>
    <property type="molecule type" value="Genomic_DNA"/>
</dbReference>
<proteinExistence type="predicted"/>